<reference evidence="3" key="1">
    <citation type="journal article" date="2020" name="New Phytol.">
        <title>Comparative genomics reveals dynamic genome evolution in host specialist ectomycorrhizal fungi.</title>
        <authorList>
            <person name="Lofgren L.A."/>
            <person name="Nguyen N.H."/>
            <person name="Vilgalys R."/>
            <person name="Ruytinx J."/>
            <person name="Liao H.L."/>
            <person name="Branco S."/>
            <person name="Kuo A."/>
            <person name="LaButti K."/>
            <person name="Lipzen A."/>
            <person name="Andreopoulos W."/>
            <person name="Pangilinan J."/>
            <person name="Riley R."/>
            <person name="Hundley H."/>
            <person name="Na H."/>
            <person name="Barry K."/>
            <person name="Grigoriev I.V."/>
            <person name="Stajich J.E."/>
            <person name="Kennedy P.G."/>
        </authorList>
    </citation>
    <scope>NUCLEOTIDE SEQUENCE</scope>
    <source>
        <strain evidence="3">FC423</strain>
    </source>
</reference>
<sequence>MSHILQPAVDSSSSEWDDQDADSGRIVSVPGPGASKGELLETLKVLQIQMQKLQDENRNIKEEKKTLHAKKPKQKWRTDTHDEFSIHEDTISIYARKYGMMVEMFLSSDLLNKCLPESLIPFDSIDHYKTGSTQESTFIDELYHHFPESLHKVMESSYFSDLVTKCIADTHANEIKKLRGVAGDIFELPSKYVTNTSYNRANIIEIQRLLGVTSLANPTYKTFPPVLFPGLVEDKSLKTVFGNWKLLAQALKASLRGITSLHQTSSGSSAHMNSMKWSVRQVTPGSIAWAAVIAIFLLLPDTEFSSTGIGKRPALNYRELFFTYKKVLVSKWSTRRITLIVTNINHYIFQATKLSALDLAGQEDHTDMIDRALTALDMESSTDESDMSDPETARHAAIADLERVSGSISQPNLSTLQQHTARATSGPVVDVGVAAAVGPPNVDSEAAPASGPEPDIVQESVSSAVIVDEVPEDAEPAPSGRWKQAKTRGRKAAASVSANHANIRSHK</sequence>
<evidence type="ECO:0000256" key="1">
    <source>
        <dbReference type="SAM" id="Coils"/>
    </source>
</evidence>
<dbReference type="InterPro" id="IPR046521">
    <property type="entry name" value="DUF6698"/>
</dbReference>
<dbReference type="RefSeq" id="XP_041294967.1">
    <property type="nucleotide sequence ID" value="XM_041441253.1"/>
</dbReference>
<comment type="caution">
    <text evidence="3">The sequence shown here is derived from an EMBL/GenBank/DDBJ whole genome shotgun (WGS) entry which is preliminary data.</text>
</comment>
<evidence type="ECO:0000256" key="2">
    <source>
        <dbReference type="SAM" id="MobiDB-lite"/>
    </source>
</evidence>
<dbReference type="Proteomes" id="UP000823399">
    <property type="component" value="Unassembled WGS sequence"/>
</dbReference>
<dbReference type="EMBL" id="JABBWM010000016">
    <property type="protein sequence ID" value="KAG2111910.1"/>
    <property type="molecule type" value="Genomic_DNA"/>
</dbReference>
<name>A0A9P7FC46_9AGAM</name>
<feature type="compositionally biased region" description="Polar residues" evidence="2">
    <location>
        <begin position="496"/>
        <end position="507"/>
    </location>
</feature>
<keyword evidence="1" id="KW-0175">Coiled coil</keyword>
<dbReference type="OrthoDB" id="3231188at2759"/>
<dbReference type="Pfam" id="PF20414">
    <property type="entry name" value="DUF6698"/>
    <property type="match status" value="1"/>
</dbReference>
<feature type="region of interest" description="Disordered" evidence="2">
    <location>
        <begin position="1"/>
        <end position="34"/>
    </location>
</feature>
<proteinExistence type="predicted"/>
<accession>A0A9P7FC46</accession>
<organism evidence="3 4">
    <name type="scientific">Suillus discolor</name>
    <dbReference type="NCBI Taxonomy" id="1912936"/>
    <lineage>
        <taxon>Eukaryota</taxon>
        <taxon>Fungi</taxon>
        <taxon>Dikarya</taxon>
        <taxon>Basidiomycota</taxon>
        <taxon>Agaricomycotina</taxon>
        <taxon>Agaricomycetes</taxon>
        <taxon>Agaricomycetidae</taxon>
        <taxon>Boletales</taxon>
        <taxon>Suillineae</taxon>
        <taxon>Suillaceae</taxon>
        <taxon>Suillus</taxon>
    </lineage>
</organism>
<dbReference type="AlphaFoldDB" id="A0A9P7FC46"/>
<evidence type="ECO:0000313" key="4">
    <source>
        <dbReference type="Proteomes" id="UP000823399"/>
    </source>
</evidence>
<evidence type="ECO:0000313" key="3">
    <source>
        <dbReference type="EMBL" id="KAG2111910.1"/>
    </source>
</evidence>
<gene>
    <name evidence="3" type="ORF">F5147DRAFT_771483</name>
</gene>
<feature type="region of interest" description="Disordered" evidence="2">
    <location>
        <begin position="470"/>
        <end position="507"/>
    </location>
</feature>
<protein>
    <submittedName>
        <fullName evidence="3">Uncharacterized protein</fullName>
    </submittedName>
</protein>
<dbReference type="GeneID" id="64703512"/>
<keyword evidence="4" id="KW-1185">Reference proteome</keyword>
<feature type="coiled-coil region" evidence="1">
    <location>
        <begin position="36"/>
        <end position="70"/>
    </location>
</feature>